<dbReference type="InterPro" id="IPR036249">
    <property type="entry name" value="Thioredoxin-like_sf"/>
</dbReference>
<gene>
    <name evidence="7" type="ORF">Tsubulata_048543</name>
</gene>
<dbReference type="AlphaFoldDB" id="A0A9Q0GK43"/>
<dbReference type="SUPFAM" id="SSF47616">
    <property type="entry name" value="GST C-terminal domain-like"/>
    <property type="match status" value="2"/>
</dbReference>
<evidence type="ECO:0000256" key="3">
    <source>
        <dbReference type="ARBA" id="ARBA00025743"/>
    </source>
</evidence>
<dbReference type="PANTHER" id="PTHR11260:SF679">
    <property type="entry name" value="GLUTATHIONE TRANSFERASE"/>
    <property type="match status" value="1"/>
</dbReference>
<dbReference type="EMBL" id="JAKUCV010000326">
    <property type="protein sequence ID" value="KAJ4850445.1"/>
    <property type="molecule type" value="Genomic_DNA"/>
</dbReference>
<comment type="caution">
    <text evidence="7">The sequence shown here is derived from an EMBL/GenBank/DDBJ whole genome shotgun (WGS) entry which is preliminary data.</text>
</comment>
<dbReference type="FunFam" id="3.40.30.10:FF:000044">
    <property type="entry name" value="Glutathione S-transferase GSTU6"/>
    <property type="match status" value="2"/>
</dbReference>
<dbReference type="InterPro" id="IPR040079">
    <property type="entry name" value="Glutathione_S-Trfase"/>
</dbReference>
<dbReference type="SFLD" id="SFLDG01152">
    <property type="entry name" value="Main.3:_Omega-_and_Tau-like"/>
    <property type="match status" value="2"/>
</dbReference>
<comment type="similarity">
    <text evidence="3">Belongs to the GST superfamily. Tau family.</text>
</comment>
<keyword evidence="2" id="KW-0808">Transferase</keyword>
<evidence type="ECO:0000256" key="1">
    <source>
        <dbReference type="ARBA" id="ARBA00012452"/>
    </source>
</evidence>
<evidence type="ECO:0000259" key="5">
    <source>
        <dbReference type="PROSITE" id="PS50404"/>
    </source>
</evidence>
<dbReference type="Proteomes" id="UP001141552">
    <property type="component" value="Unassembled WGS sequence"/>
</dbReference>
<accession>A0A9Q0GK43</accession>
<evidence type="ECO:0000256" key="4">
    <source>
        <dbReference type="ARBA" id="ARBA00047960"/>
    </source>
</evidence>
<name>A0A9Q0GK43_9ROSI</name>
<dbReference type="OrthoDB" id="4951845at2759"/>
<dbReference type="Gene3D" id="3.40.30.10">
    <property type="entry name" value="Glutaredoxin"/>
    <property type="match status" value="2"/>
</dbReference>
<dbReference type="InterPro" id="IPR004045">
    <property type="entry name" value="Glutathione_S-Trfase_N"/>
</dbReference>
<dbReference type="GO" id="GO:0006749">
    <property type="term" value="P:glutathione metabolic process"/>
    <property type="evidence" value="ECO:0007669"/>
    <property type="project" value="InterPro"/>
</dbReference>
<reference evidence="7" key="1">
    <citation type="submission" date="2022-02" db="EMBL/GenBank/DDBJ databases">
        <authorList>
            <person name="Henning P.M."/>
            <person name="McCubbin A.G."/>
            <person name="Shore J.S."/>
        </authorList>
    </citation>
    <scope>NUCLEOTIDE SEQUENCE</scope>
    <source>
        <strain evidence="7">F60SS</strain>
        <tissue evidence="7">Leaves</tissue>
    </source>
</reference>
<organism evidence="7 8">
    <name type="scientific">Turnera subulata</name>
    <dbReference type="NCBI Taxonomy" id="218843"/>
    <lineage>
        <taxon>Eukaryota</taxon>
        <taxon>Viridiplantae</taxon>
        <taxon>Streptophyta</taxon>
        <taxon>Embryophyta</taxon>
        <taxon>Tracheophyta</taxon>
        <taxon>Spermatophyta</taxon>
        <taxon>Magnoliopsida</taxon>
        <taxon>eudicotyledons</taxon>
        <taxon>Gunneridae</taxon>
        <taxon>Pentapetalae</taxon>
        <taxon>rosids</taxon>
        <taxon>fabids</taxon>
        <taxon>Malpighiales</taxon>
        <taxon>Passifloraceae</taxon>
        <taxon>Turnera</taxon>
    </lineage>
</organism>
<evidence type="ECO:0000259" key="6">
    <source>
        <dbReference type="PROSITE" id="PS50405"/>
    </source>
</evidence>
<dbReference type="PROSITE" id="PS50405">
    <property type="entry name" value="GST_CTER"/>
    <property type="match status" value="1"/>
</dbReference>
<dbReference type="SFLD" id="SFLDS00019">
    <property type="entry name" value="Glutathione_Transferase_(cytos"/>
    <property type="match status" value="2"/>
</dbReference>
<dbReference type="Gene3D" id="1.20.1050.10">
    <property type="match status" value="2"/>
</dbReference>
<feature type="domain" description="GST N-terminal" evidence="5">
    <location>
        <begin position="2"/>
        <end position="81"/>
    </location>
</feature>
<feature type="domain" description="GST N-terminal" evidence="5">
    <location>
        <begin position="182"/>
        <end position="261"/>
    </location>
</feature>
<comment type="catalytic activity">
    <reaction evidence="4">
        <text>RX + glutathione = an S-substituted glutathione + a halide anion + H(+)</text>
        <dbReference type="Rhea" id="RHEA:16437"/>
        <dbReference type="ChEBI" id="CHEBI:15378"/>
        <dbReference type="ChEBI" id="CHEBI:16042"/>
        <dbReference type="ChEBI" id="CHEBI:17792"/>
        <dbReference type="ChEBI" id="CHEBI:57925"/>
        <dbReference type="ChEBI" id="CHEBI:90779"/>
        <dbReference type="EC" id="2.5.1.18"/>
    </reaction>
</comment>
<feature type="domain" description="GST C-terminal" evidence="6">
    <location>
        <begin position="266"/>
        <end position="389"/>
    </location>
</feature>
<dbReference type="SFLD" id="SFLDG00358">
    <property type="entry name" value="Main_(cytGST)"/>
    <property type="match status" value="2"/>
</dbReference>
<dbReference type="InterPro" id="IPR010987">
    <property type="entry name" value="Glutathione-S-Trfase_C-like"/>
</dbReference>
<dbReference type="CDD" id="cd03185">
    <property type="entry name" value="GST_C_Tau"/>
    <property type="match status" value="1"/>
</dbReference>
<proteinExistence type="inferred from homology"/>
<dbReference type="InterPro" id="IPR045074">
    <property type="entry name" value="GST_C_Tau"/>
</dbReference>
<dbReference type="PANTHER" id="PTHR11260">
    <property type="entry name" value="GLUTATHIONE S-TRANSFERASE, GST, SUPERFAMILY, GST DOMAIN CONTAINING"/>
    <property type="match status" value="1"/>
</dbReference>
<reference evidence="7" key="2">
    <citation type="journal article" date="2023" name="Plants (Basel)">
        <title>Annotation of the Turnera subulata (Passifloraceae) Draft Genome Reveals the S-Locus Evolved after the Divergence of Turneroideae from Passifloroideae in a Stepwise Manner.</title>
        <authorList>
            <person name="Henning P.M."/>
            <person name="Roalson E.H."/>
            <person name="Mir W."/>
            <person name="McCubbin A.G."/>
            <person name="Shore J.S."/>
        </authorList>
    </citation>
    <scope>NUCLEOTIDE SEQUENCE</scope>
    <source>
        <strain evidence="7">F60SS</strain>
    </source>
</reference>
<sequence length="402" mass="45790">VKLLGHLPSLPSPFVYRVIWALKIKGIHYEFVEEDIANKSPSLLKCNPVQKRIPVLVHAGKPTCESMIIVQYIDEVWPQNPLLPSDPHERAVARFWVKFAEDKSPSVFKIYRSAGEEMEQAVMETKEMLQAIEDHGLGNKKFFVIKENLPDWDETVAFFRARRQPKFRSLSTHNYISVLIMAEVKLLGKLPSPFTFRVTWALKIKGIPYEFVEEDITNKSPLLLKYNPVHKKIPVLVHGEKPICESMIIVEYLDEVWPQNPLLPIDPHEKAVARFWVKFADDKGPSVYKMLCNTGEALEQAIKETLEMLQAIEDHGLGDTKFFGGDQIGIADIAFGSVIYGLAFVQEAVEVKLLEAQKFPRLHGWLKNFMQVPVIEETLPDWDETVASFRASREAILKAAAS</sequence>
<dbReference type="InterPro" id="IPR036282">
    <property type="entry name" value="Glutathione-S-Trfase_C_sf"/>
</dbReference>
<dbReference type="GO" id="GO:0004364">
    <property type="term" value="F:glutathione transferase activity"/>
    <property type="evidence" value="ECO:0007669"/>
    <property type="project" value="UniProtKB-EC"/>
</dbReference>
<evidence type="ECO:0000313" key="7">
    <source>
        <dbReference type="EMBL" id="KAJ4850445.1"/>
    </source>
</evidence>
<dbReference type="GO" id="GO:0005737">
    <property type="term" value="C:cytoplasm"/>
    <property type="evidence" value="ECO:0007669"/>
    <property type="project" value="TreeGrafter"/>
</dbReference>
<evidence type="ECO:0000256" key="2">
    <source>
        <dbReference type="ARBA" id="ARBA00022679"/>
    </source>
</evidence>
<feature type="non-terminal residue" evidence="7">
    <location>
        <position position="1"/>
    </location>
</feature>
<protein>
    <recommendedName>
        <fullName evidence="1">glutathione transferase</fullName>
        <ecNumber evidence="1">2.5.1.18</ecNumber>
    </recommendedName>
</protein>
<dbReference type="Pfam" id="PF02798">
    <property type="entry name" value="GST_N"/>
    <property type="match status" value="2"/>
</dbReference>
<dbReference type="Pfam" id="PF13410">
    <property type="entry name" value="GST_C_2"/>
    <property type="match status" value="1"/>
</dbReference>
<feature type="non-terminal residue" evidence="7">
    <location>
        <position position="402"/>
    </location>
</feature>
<dbReference type="EC" id="2.5.1.18" evidence="1"/>
<evidence type="ECO:0000313" key="8">
    <source>
        <dbReference type="Proteomes" id="UP001141552"/>
    </source>
</evidence>
<dbReference type="InterPro" id="IPR045073">
    <property type="entry name" value="Omega/Tau-like"/>
</dbReference>
<keyword evidence="8" id="KW-1185">Reference proteome</keyword>
<dbReference type="SUPFAM" id="SSF52833">
    <property type="entry name" value="Thioredoxin-like"/>
    <property type="match status" value="2"/>
</dbReference>
<dbReference type="PROSITE" id="PS50404">
    <property type="entry name" value="GST_NTER"/>
    <property type="match status" value="2"/>
</dbReference>
<dbReference type="FunFam" id="1.20.1050.10:FF:000012">
    <property type="entry name" value="Tau class glutathione S-transferase"/>
    <property type="match status" value="1"/>
</dbReference>
<dbReference type="CDD" id="cd03058">
    <property type="entry name" value="GST_N_Tau"/>
    <property type="match status" value="2"/>
</dbReference>